<dbReference type="InterPro" id="IPR057678">
    <property type="entry name" value="DUF7918"/>
</dbReference>
<accession>A0AAD7CE35</accession>
<keyword evidence="4" id="KW-1185">Reference proteome</keyword>
<feature type="region of interest" description="Disordered" evidence="1">
    <location>
        <begin position="269"/>
        <end position="290"/>
    </location>
</feature>
<evidence type="ECO:0000259" key="2">
    <source>
        <dbReference type="Pfam" id="PF25534"/>
    </source>
</evidence>
<dbReference type="EMBL" id="JARKIF010000002">
    <property type="protein sequence ID" value="KAJ7646769.1"/>
    <property type="molecule type" value="Genomic_DNA"/>
</dbReference>
<gene>
    <name evidence="3" type="ORF">FB45DRAFT_181563</name>
</gene>
<organism evidence="3 4">
    <name type="scientific">Roridomyces roridus</name>
    <dbReference type="NCBI Taxonomy" id="1738132"/>
    <lineage>
        <taxon>Eukaryota</taxon>
        <taxon>Fungi</taxon>
        <taxon>Dikarya</taxon>
        <taxon>Basidiomycota</taxon>
        <taxon>Agaricomycotina</taxon>
        <taxon>Agaricomycetes</taxon>
        <taxon>Agaricomycetidae</taxon>
        <taxon>Agaricales</taxon>
        <taxon>Marasmiineae</taxon>
        <taxon>Mycenaceae</taxon>
        <taxon>Roridomyces</taxon>
    </lineage>
</organism>
<protein>
    <recommendedName>
        <fullName evidence="2">DUF7918 domain-containing protein</fullName>
    </recommendedName>
</protein>
<evidence type="ECO:0000313" key="3">
    <source>
        <dbReference type="EMBL" id="KAJ7646769.1"/>
    </source>
</evidence>
<reference evidence="3" key="1">
    <citation type="submission" date="2023-03" db="EMBL/GenBank/DDBJ databases">
        <title>Massive genome expansion in bonnet fungi (Mycena s.s.) driven by repeated elements and novel gene families across ecological guilds.</title>
        <authorList>
            <consortium name="Lawrence Berkeley National Laboratory"/>
            <person name="Harder C.B."/>
            <person name="Miyauchi S."/>
            <person name="Viragh M."/>
            <person name="Kuo A."/>
            <person name="Thoen E."/>
            <person name="Andreopoulos B."/>
            <person name="Lu D."/>
            <person name="Skrede I."/>
            <person name="Drula E."/>
            <person name="Henrissat B."/>
            <person name="Morin E."/>
            <person name="Kohler A."/>
            <person name="Barry K."/>
            <person name="LaButti K."/>
            <person name="Morin E."/>
            <person name="Salamov A."/>
            <person name="Lipzen A."/>
            <person name="Mereny Z."/>
            <person name="Hegedus B."/>
            <person name="Baldrian P."/>
            <person name="Stursova M."/>
            <person name="Weitz H."/>
            <person name="Taylor A."/>
            <person name="Grigoriev I.V."/>
            <person name="Nagy L.G."/>
            <person name="Martin F."/>
            <person name="Kauserud H."/>
        </authorList>
    </citation>
    <scope>NUCLEOTIDE SEQUENCE</scope>
    <source>
        <strain evidence="3">9284</strain>
    </source>
</reference>
<feature type="compositionally biased region" description="Acidic residues" evidence="1">
    <location>
        <begin position="279"/>
        <end position="290"/>
    </location>
</feature>
<evidence type="ECO:0000313" key="4">
    <source>
        <dbReference type="Proteomes" id="UP001221142"/>
    </source>
</evidence>
<dbReference type="Proteomes" id="UP001221142">
    <property type="component" value="Unassembled WGS sequence"/>
</dbReference>
<dbReference type="PANTHER" id="PTHR36223">
    <property type="entry name" value="BETA-LACTAMASE-TYPE TRANSPEPTIDASE FOLD DOMAIN CONTAINING PROTEIN"/>
    <property type="match status" value="1"/>
</dbReference>
<dbReference type="AlphaFoldDB" id="A0AAD7CE35"/>
<evidence type="ECO:0000256" key="1">
    <source>
        <dbReference type="SAM" id="MobiDB-lite"/>
    </source>
</evidence>
<proteinExistence type="predicted"/>
<dbReference type="PANTHER" id="PTHR36223:SF1">
    <property type="entry name" value="TRANSCRIPTION ELONGATION FACTOR EAF N-TERMINAL DOMAIN-CONTAINING PROTEIN"/>
    <property type="match status" value="1"/>
</dbReference>
<name>A0AAD7CE35_9AGAR</name>
<comment type="caution">
    <text evidence="3">The sequence shown here is derived from an EMBL/GenBank/DDBJ whole genome shotgun (WGS) entry which is preliminary data.</text>
</comment>
<feature type="domain" description="DUF7918" evidence="2">
    <location>
        <begin position="120"/>
        <end position="268"/>
    </location>
</feature>
<sequence length="348" mass="38966">MVDSLLDFFGAGHPFQVRSKYSQTKREADQNHSPVPNRHDPFSRWFVLCLDRIEGVEAPEYGVETSVEDKTVTCWIPSELGKVKLPGLGLRRDRDAYYRRRPSPSTGKTLGTTRTPWVIVDLDGTHCPGMIIRARSGRVPNAAEVAGGTDGSMLSAFMFSSLDLTDDDSFLGSSVNEDLGNIELSIYPVIEESFDEPQQLCNPNLDKVTLHERSKKAVTQQITLAEPEPERYTVASSTITCSGPDIVTFCFKYRPLDLLQANGIAPTTQVPKKEASSPAEEEVEVEEDTVDEEEIRALRDRLSILEAKRAVKKKKRVDVKSEFDLLSDLDPRPKKKLKIKREVIDLTL</sequence>
<dbReference type="Pfam" id="PF25534">
    <property type="entry name" value="DUF7918"/>
    <property type="match status" value="1"/>
</dbReference>